<dbReference type="PANTHER" id="PTHR31635">
    <property type="entry name" value="REVERSE TRANSCRIPTASE DOMAIN-CONTAINING PROTEIN-RELATED"/>
    <property type="match status" value="1"/>
</dbReference>
<proteinExistence type="predicted"/>
<accession>A0A371GHV0</accession>
<dbReference type="EMBL" id="QJKJ01005481">
    <property type="protein sequence ID" value="RDX90131.1"/>
    <property type="molecule type" value="Genomic_DNA"/>
</dbReference>
<name>A0A371GHV0_MUCPR</name>
<keyword evidence="2" id="KW-1185">Reference proteome</keyword>
<dbReference type="AlphaFoldDB" id="A0A371GHV0"/>
<protein>
    <submittedName>
        <fullName evidence="1">Uncharacterized protein</fullName>
    </submittedName>
</protein>
<dbReference type="STRING" id="157652.A0A371GHV0"/>
<dbReference type="OrthoDB" id="1436718at2759"/>
<organism evidence="1 2">
    <name type="scientific">Mucuna pruriens</name>
    <name type="common">Velvet bean</name>
    <name type="synonym">Dolichos pruriens</name>
    <dbReference type="NCBI Taxonomy" id="157652"/>
    <lineage>
        <taxon>Eukaryota</taxon>
        <taxon>Viridiplantae</taxon>
        <taxon>Streptophyta</taxon>
        <taxon>Embryophyta</taxon>
        <taxon>Tracheophyta</taxon>
        <taxon>Spermatophyta</taxon>
        <taxon>Magnoliopsida</taxon>
        <taxon>eudicotyledons</taxon>
        <taxon>Gunneridae</taxon>
        <taxon>Pentapetalae</taxon>
        <taxon>rosids</taxon>
        <taxon>fabids</taxon>
        <taxon>Fabales</taxon>
        <taxon>Fabaceae</taxon>
        <taxon>Papilionoideae</taxon>
        <taxon>50 kb inversion clade</taxon>
        <taxon>NPAAA clade</taxon>
        <taxon>indigoferoid/millettioid clade</taxon>
        <taxon>Phaseoleae</taxon>
        <taxon>Mucuna</taxon>
    </lineage>
</organism>
<evidence type="ECO:0000313" key="1">
    <source>
        <dbReference type="EMBL" id="RDX90131.1"/>
    </source>
</evidence>
<dbReference type="Proteomes" id="UP000257109">
    <property type="component" value="Unassembled WGS sequence"/>
</dbReference>
<reference evidence="1" key="1">
    <citation type="submission" date="2018-05" db="EMBL/GenBank/DDBJ databases">
        <title>Draft genome of Mucuna pruriens seed.</title>
        <authorList>
            <person name="Nnadi N.E."/>
            <person name="Vos R."/>
            <person name="Hasami M.H."/>
            <person name="Devisetty U.K."/>
            <person name="Aguiy J.C."/>
        </authorList>
    </citation>
    <scope>NUCLEOTIDE SEQUENCE [LARGE SCALE GENOMIC DNA]</scope>
    <source>
        <strain evidence="1">JCA_2017</strain>
    </source>
</reference>
<evidence type="ECO:0000313" key="2">
    <source>
        <dbReference type="Proteomes" id="UP000257109"/>
    </source>
</evidence>
<feature type="non-terminal residue" evidence="1">
    <location>
        <position position="1"/>
    </location>
</feature>
<comment type="caution">
    <text evidence="1">The sequence shown here is derived from an EMBL/GenBank/DDBJ whole genome shotgun (WGS) entry which is preliminary data.</text>
</comment>
<sequence>MKNFRSISLYNVAYKIVTKILSQRLRHMMQKLVHSYQSSFIPSRQGLDNIIIAKGKVGWMATKINITLNGEALEEFKPLRGIQQGDPLSSTFLSYALKDYFSLLMWLWRIKFGILFSFLKGDLNSYT</sequence>
<dbReference type="PANTHER" id="PTHR31635:SF196">
    <property type="entry name" value="REVERSE TRANSCRIPTASE DOMAIN-CONTAINING PROTEIN-RELATED"/>
    <property type="match status" value="1"/>
</dbReference>
<gene>
    <name evidence="1" type="ORF">CR513_28044</name>
</gene>